<evidence type="ECO:0000256" key="3">
    <source>
        <dbReference type="RuleBase" id="RU003682"/>
    </source>
</evidence>
<dbReference type="Pfam" id="PF03171">
    <property type="entry name" value="2OG-FeII_Oxy"/>
    <property type="match status" value="1"/>
</dbReference>
<evidence type="ECO:0000256" key="1">
    <source>
        <dbReference type="ARBA" id="ARBA00004792"/>
    </source>
</evidence>
<dbReference type="InterPro" id="IPR026992">
    <property type="entry name" value="DIOX_N"/>
</dbReference>
<dbReference type="SUPFAM" id="SSF51197">
    <property type="entry name" value="Clavaminate synthase-like"/>
    <property type="match status" value="1"/>
</dbReference>
<dbReference type="PANTHER" id="PTHR47990">
    <property type="entry name" value="2-OXOGLUTARATE (2OG) AND FE(II)-DEPENDENT OXYGENASE SUPERFAMILY PROTEIN-RELATED"/>
    <property type="match status" value="1"/>
</dbReference>
<dbReference type="InterPro" id="IPR050231">
    <property type="entry name" value="Iron_ascorbate_oxido_reductase"/>
</dbReference>
<dbReference type="EMBL" id="JAEACQ010000161">
    <property type="protein sequence ID" value="MBL7627546.1"/>
    <property type="molecule type" value="Genomic_DNA"/>
</dbReference>
<proteinExistence type="inferred from homology"/>
<evidence type="ECO:0000256" key="2">
    <source>
        <dbReference type="ARBA" id="ARBA00023194"/>
    </source>
</evidence>
<dbReference type="InterPro" id="IPR005123">
    <property type="entry name" value="Oxoglu/Fe-dep_dioxygenase_dom"/>
</dbReference>
<dbReference type="InterPro" id="IPR027443">
    <property type="entry name" value="IPNS-like_sf"/>
</dbReference>
<comment type="pathway">
    <text evidence="1">Antibiotic biosynthesis.</text>
</comment>
<comment type="caution">
    <text evidence="6">The sequence shown here is derived from an EMBL/GenBank/DDBJ whole genome shotgun (WGS) entry which is preliminary data.</text>
</comment>
<keyword evidence="3" id="KW-0408">Iron</keyword>
<gene>
    <name evidence="6" type="ORF">I7412_10255</name>
</gene>
<evidence type="ECO:0000256" key="4">
    <source>
        <dbReference type="SAM" id="MobiDB-lite"/>
    </source>
</evidence>
<feature type="domain" description="Fe2OG dioxygenase" evidence="5">
    <location>
        <begin position="185"/>
        <end position="294"/>
    </location>
</feature>
<evidence type="ECO:0000259" key="5">
    <source>
        <dbReference type="PROSITE" id="PS51471"/>
    </source>
</evidence>
<dbReference type="GO" id="GO:0017000">
    <property type="term" value="P:antibiotic biosynthetic process"/>
    <property type="evidence" value="ECO:0007669"/>
    <property type="project" value="UniProtKB-KW"/>
</dbReference>
<dbReference type="PRINTS" id="PR00682">
    <property type="entry name" value="IPNSYNTHASE"/>
</dbReference>
<dbReference type="AlphaFoldDB" id="A0A937R8W7"/>
<name>A0A937R8W7_9ACTN</name>
<dbReference type="RefSeq" id="WP_202999356.1">
    <property type="nucleotide sequence ID" value="NZ_JADWYU010000098.1"/>
</dbReference>
<keyword evidence="3" id="KW-0560">Oxidoreductase</keyword>
<dbReference type="InterPro" id="IPR044861">
    <property type="entry name" value="IPNS-like_FE2OG_OXY"/>
</dbReference>
<dbReference type="GO" id="GO:0016491">
    <property type="term" value="F:oxidoreductase activity"/>
    <property type="evidence" value="ECO:0007669"/>
    <property type="project" value="UniProtKB-KW"/>
</dbReference>
<feature type="region of interest" description="Disordered" evidence="4">
    <location>
        <begin position="1"/>
        <end position="20"/>
    </location>
</feature>
<organism evidence="6 7">
    <name type="scientific">Frankia nepalensis</name>
    <dbReference type="NCBI Taxonomy" id="1836974"/>
    <lineage>
        <taxon>Bacteria</taxon>
        <taxon>Bacillati</taxon>
        <taxon>Actinomycetota</taxon>
        <taxon>Actinomycetes</taxon>
        <taxon>Frankiales</taxon>
        <taxon>Frankiaceae</taxon>
        <taxon>Frankia</taxon>
    </lineage>
</organism>
<dbReference type="GO" id="GO:0046872">
    <property type="term" value="F:metal ion binding"/>
    <property type="evidence" value="ECO:0007669"/>
    <property type="project" value="UniProtKB-KW"/>
</dbReference>
<keyword evidence="3" id="KW-0479">Metal-binding</keyword>
<dbReference type="PROSITE" id="PS51471">
    <property type="entry name" value="FE2OG_OXY"/>
    <property type="match status" value="1"/>
</dbReference>
<keyword evidence="7" id="KW-1185">Reference proteome</keyword>
<comment type="similarity">
    <text evidence="3">Belongs to the iron/ascorbate-dependent oxidoreductase family.</text>
</comment>
<sequence>MSPRTTTDLTAPDGPDGRRGGIPVIDIGPFLAGADPAAAVERIAHACSTVSFLHVVGHGIAPETFDAVYRANDALLALPEAERDLLASPDRHPFRGLTTMRSPDGAPLVHRFQVCHYDDPPAAATAGVPARYVDYFARNVWPEQVAGLRAAVLACFAEMRRVGDTLMELFARALGLAPDYFAPMLTHPVSDLAVNGYPAQPPRESAEPALTFLEHTDSGMLTLLHQRGDYPGLQVQDLDGAWITVPLDPDALVINIGDLMSRWTNDRWPSTRHRVVAAADSTATRTSIATFHLPNVDTVIAPLEPFVGADGPHYEPVTPYVWEAMFLAKYRPRDSKAA</sequence>
<dbReference type="Pfam" id="PF14226">
    <property type="entry name" value="DIOX_N"/>
    <property type="match status" value="1"/>
</dbReference>
<accession>A0A937R8W7</accession>
<evidence type="ECO:0000313" key="6">
    <source>
        <dbReference type="EMBL" id="MBL7627546.1"/>
    </source>
</evidence>
<dbReference type="Gene3D" id="2.60.120.330">
    <property type="entry name" value="B-lactam Antibiotic, Isopenicillin N Synthase, Chain"/>
    <property type="match status" value="1"/>
</dbReference>
<reference evidence="6" key="1">
    <citation type="submission" date="2020-12" db="EMBL/GenBank/DDBJ databases">
        <title>Genomic characterization of non-nitrogen-fixing Frankia strains.</title>
        <authorList>
            <person name="Carlos-Shanley C."/>
            <person name="Guerra T."/>
            <person name="Hahn D."/>
        </authorList>
    </citation>
    <scope>NUCLEOTIDE SEQUENCE</scope>
    <source>
        <strain evidence="6">CN6</strain>
    </source>
</reference>
<keyword evidence="2" id="KW-0045">Antibiotic biosynthesis</keyword>
<protein>
    <submittedName>
        <fullName evidence="6">Isopenicillin N synthase family oxygenase</fullName>
    </submittedName>
</protein>
<evidence type="ECO:0000313" key="7">
    <source>
        <dbReference type="Proteomes" id="UP000604475"/>
    </source>
</evidence>
<dbReference type="Proteomes" id="UP000604475">
    <property type="component" value="Unassembled WGS sequence"/>
</dbReference>